<evidence type="ECO:0000313" key="2">
    <source>
        <dbReference type="Proteomes" id="UP000242791"/>
    </source>
</evidence>
<dbReference type="AlphaFoldDB" id="A0A1J9QBT5"/>
<accession>A0A1J9QBT5</accession>
<comment type="caution">
    <text evidence="1">The sequence shown here is derived from an EMBL/GenBank/DDBJ whole genome shotgun (WGS) entry which is preliminary data.</text>
</comment>
<keyword evidence="2" id="KW-1185">Reference proteome</keyword>
<evidence type="ECO:0000313" key="1">
    <source>
        <dbReference type="EMBL" id="OJD26310.1"/>
    </source>
</evidence>
<reference evidence="1 2" key="1">
    <citation type="submission" date="2015-08" db="EMBL/GenBank/DDBJ databases">
        <title>Emmonsia species relationships and genome sequence.</title>
        <authorList>
            <person name="Cuomo C.A."/>
            <person name="Schwartz I.S."/>
            <person name="Kenyon C."/>
            <person name="De Hoog G.S."/>
            <person name="Govender N.P."/>
            <person name="Botha A."/>
            <person name="Moreno L."/>
            <person name="De Vries M."/>
            <person name="Munoz J.F."/>
            <person name="Stielow J.B."/>
        </authorList>
    </citation>
    <scope>NUCLEOTIDE SEQUENCE [LARGE SCALE GENOMIC DNA]</scope>
    <source>
        <strain evidence="1 2">EI222</strain>
    </source>
</reference>
<dbReference type="VEuPathDB" id="FungiDB:ACJ73_02312"/>
<sequence>MSSTSIMASNSDGHQILSNNKIEPLLALRIKVHCEECAKGSPQCNPFVHIYSDDLQHLKPLFKGVFPLGKDQVELAVEPSGISKISEELTDLNFLRFTDMDPLLFPEGDDFSPVTIYEKMCHIRHYYNKMTVYAMNEGNSRLVIWHRDQCQLIKCSGMELLATQYWDQCFRLHAIEVQKKVLEWRV</sequence>
<dbReference type="OrthoDB" id="4329376at2759"/>
<proteinExistence type="predicted"/>
<dbReference type="EMBL" id="LGTZ01000242">
    <property type="protein sequence ID" value="OJD26310.1"/>
    <property type="molecule type" value="Genomic_DNA"/>
</dbReference>
<gene>
    <name evidence="1" type="ORF">ACJ73_02312</name>
</gene>
<protein>
    <submittedName>
        <fullName evidence="1">Uncharacterized protein</fullName>
    </submittedName>
</protein>
<organism evidence="1 2">
    <name type="scientific">Blastomyces percursus</name>
    <dbReference type="NCBI Taxonomy" id="1658174"/>
    <lineage>
        <taxon>Eukaryota</taxon>
        <taxon>Fungi</taxon>
        <taxon>Dikarya</taxon>
        <taxon>Ascomycota</taxon>
        <taxon>Pezizomycotina</taxon>
        <taxon>Eurotiomycetes</taxon>
        <taxon>Eurotiomycetidae</taxon>
        <taxon>Onygenales</taxon>
        <taxon>Ajellomycetaceae</taxon>
        <taxon>Blastomyces</taxon>
    </lineage>
</organism>
<name>A0A1J9QBT5_9EURO</name>
<dbReference type="Proteomes" id="UP000242791">
    <property type="component" value="Unassembled WGS sequence"/>
</dbReference>